<dbReference type="InterPro" id="IPR018047">
    <property type="entry name" value="Ammonium_transpt_CS"/>
</dbReference>
<keyword evidence="3 8" id="KW-0813">Transport</keyword>
<feature type="transmembrane region" description="Helical" evidence="8">
    <location>
        <begin position="127"/>
        <end position="149"/>
    </location>
</feature>
<dbReference type="Gene3D" id="1.10.3430.10">
    <property type="entry name" value="Ammonium transporter AmtB like domains"/>
    <property type="match status" value="1"/>
</dbReference>
<feature type="transmembrane region" description="Helical" evidence="8">
    <location>
        <begin position="366"/>
        <end position="391"/>
    </location>
</feature>
<evidence type="ECO:0000256" key="3">
    <source>
        <dbReference type="ARBA" id="ARBA00022448"/>
    </source>
</evidence>
<feature type="transmembrane region" description="Helical" evidence="8">
    <location>
        <begin position="275"/>
        <end position="295"/>
    </location>
</feature>
<evidence type="ECO:0000256" key="5">
    <source>
        <dbReference type="ARBA" id="ARBA00022989"/>
    </source>
</evidence>
<dbReference type="InterPro" id="IPR001905">
    <property type="entry name" value="Ammonium_transpt"/>
</dbReference>
<dbReference type="PANTHER" id="PTHR43029">
    <property type="entry name" value="AMMONIUM TRANSPORTER MEP2"/>
    <property type="match status" value="1"/>
</dbReference>
<feature type="chain" id="PRO_5046215992" description="Ammonium transporter" evidence="9">
    <location>
        <begin position="23"/>
        <end position="461"/>
    </location>
</feature>
<comment type="subcellular location">
    <subcellularLocation>
        <location evidence="8">Cell membrane</location>
        <topology evidence="8">Multi-pass membrane protein</topology>
    </subcellularLocation>
    <subcellularLocation>
        <location evidence="1">Membrane</location>
        <topology evidence="1">Multi-pass membrane protein</topology>
    </subcellularLocation>
</comment>
<evidence type="ECO:0000259" key="10">
    <source>
        <dbReference type="Pfam" id="PF00909"/>
    </source>
</evidence>
<evidence type="ECO:0000256" key="9">
    <source>
        <dbReference type="SAM" id="SignalP"/>
    </source>
</evidence>
<proteinExistence type="inferred from homology"/>
<feature type="transmembrane region" description="Helical" evidence="8">
    <location>
        <begin position="67"/>
        <end position="85"/>
    </location>
</feature>
<sequence length="461" mass="48451">MKRILIALFLFMSLCFAGLASAEEAATPDKGDVAWITVATILVILMTIPGLALFYSGMVRAKNTLSVLMQVFVIFSLMALLWAIYGYSIAFTEGNAFFGGFSKAFLKGVTPESLAGTFTKGVYIPEYAYIAFQATFAGITPALIVGSFAERVKFSAVLLFMVLWFTFAYLPMAHMVWYWAGPDAYTDAAAAEAADATAGFLFQKGALDFAGGTVVHINAGIAGLIGCLMIGKRVGYKKEFIAPHSVTMTMIGASLLWVGWFGFNAGSNLEANGVTALVVVNTLLATAAATLGWMATEWVFKGKPSMLGAASGAIAGLVAITPACGFVGPMGSIVLGLLAGAVCFWAVTSLKNILGYDDSLDVFGVHGIGGIIGALGTGIFASPALGGAGVYDYVADALAEYDMTAQLISQAWGVGTVIIWSGVVSFIAYKIVDLLIGLRVAEEVERQGLDTTEHGETAYHL</sequence>
<dbReference type="EMBL" id="OX458333">
    <property type="protein sequence ID" value="CAI8968081.1"/>
    <property type="molecule type" value="Genomic_DNA"/>
</dbReference>
<comment type="similarity">
    <text evidence="2 8">Belongs to the ammonia transporter channel (TC 1.A.11.2) family.</text>
</comment>
<dbReference type="RefSeq" id="WP_396662040.1">
    <property type="nucleotide sequence ID" value="NZ_OX458333.1"/>
</dbReference>
<dbReference type="InterPro" id="IPR029020">
    <property type="entry name" value="Ammonium/urea_transptr"/>
</dbReference>
<keyword evidence="7 8" id="KW-0924">Ammonia transport</keyword>
<gene>
    <name evidence="11" type="primary">amtB</name>
    <name evidence="11" type="ORF">MSZNOR_4814</name>
</gene>
<feature type="transmembrane region" description="Helical" evidence="8">
    <location>
        <begin position="32"/>
        <end position="55"/>
    </location>
</feature>
<organism evidence="11 12">
    <name type="scientific">Methylocaldum szegediense</name>
    <dbReference type="NCBI Taxonomy" id="73780"/>
    <lineage>
        <taxon>Bacteria</taxon>
        <taxon>Pseudomonadati</taxon>
        <taxon>Pseudomonadota</taxon>
        <taxon>Gammaproteobacteria</taxon>
        <taxon>Methylococcales</taxon>
        <taxon>Methylococcaceae</taxon>
        <taxon>Methylocaldum</taxon>
    </lineage>
</organism>
<evidence type="ECO:0000256" key="6">
    <source>
        <dbReference type="ARBA" id="ARBA00023136"/>
    </source>
</evidence>
<keyword evidence="9" id="KW-0732">Signal</keyword>
<dbReference type="NCBIfam" id="TIGR00836">
    <property type="entry name" value="amt"/>
    <property type="match status" value="1"/>
</dbReference>
<feature type="signal peptide" evidence="9">
    <location>
        <begin position="1"/>
        <end position="22"/>
    </location>
</feature>
<keyword evidence="5 8" id="KW-1133">Transmembrane helix</keyword>
<evidence type="ECO:0000256" key="8">
    <source>
        <dbReference type="RuleBase" id="RU362002"/>
    </source>
</evidence>
<dbReference type="PANTHER" id="PTHR43029:SF10">
    <property type="entry name" value="AMMONIUM TRANSPORTER MEP2"/>
    <property type="match status" value="1"/>
</dbReference>
<evidence type="ECO:0000313" key="11">
    <source>
        <dbReference type="EMBL" id="CAI8968081.1"/>
    </source>
</evidence>
<evidence type="ECO:0000256" key="2">
    <source>
        <dbReference type="ARBA" id="ARBA00005887"/>
    </source>
</evidence>
<feature type="domain" description="Ammonium transporter AmtB-like" evidence="10">
    <location>
        <begin position="34"/>
        <end position="459"/>
    </location>
</feature>
<feature type="transmembrane region" description="Helical" evidence="8">
    <location>
        <begin position="209"/>
        <end position="230"/>
    </location>
</feature>
<feature type="transmembrane region" description="Helical" evidence="8">
    <location>
        <begin position="307"/>
        <end position="328"/>
    </location>
</feature>
<accession>A0ABN8XA11</accession>
<evidence type="ECO:0000256" key="4">
    <source>
        <dbReference type="ARBA" id="ARBA00022692"/>
    </source>
</evidence>
<feature type="transmembrane region" description="Helical" evidence="8">
    <location>
        <begin position="411"/>
        <end position="429"/>
    </location>
</feature>
<dbReference type="Proteomes" id="UP001162030">
    <property type="component" value="Chromosome"/>
</dbReference>
<dbReference type="PROSITE" id="PS01219">
    <property type="entry name" value="AMMONIUM_TRANSP"/>
    <property type="match status" value="1"/>
</dbReference>
<evidence type="ECO:0000256" key="7">
    <source>
        <dbReference type="ARBA" id="ARBA00023177"/>
    </source>
</evidence>
<dbReference type="SUPFAM" id="SSF111352">
    <property type="entry name" value="Ammonium transporter"/>
    <property type="match status" value="1"/>
</dbReference>
<keyword evidence="4 8" id="KW-0812">Transmembrane</keyword>
<feature type="transmembrane region" description="Helical" evidence="8">
    <location>
        <begin position="242"/>
        <end position="263"/>
    </location>
</feature>
<name>A0ABN8XA11_9GAMM</name>
<reference evidence="11 12" key="1">
    <citation type="submission" date="2023-03" db="EMBL/GenBank/DDBJ databases">
        <authorList>
            <person name="Pearce D."/>
        </authorList>
    </citation>
    <scope>NUCLEOTIDE SEQUENCE [LARGE SCALE GENOMIC DNA]</scope>
    <source>
        <strain evidence="11">Msz</strain>
    </source>
</reference>
<dbReference type="InterPro" id="IPR024041">
    <property type="entry name" value="NH4_transpt_AmtB-like_dom"/>
</dbReference>
<feature type="transmembrane region" description="Helical" evidence="8">
    <location>
        <begin position="156"/>
        <end position="180"/>
    </location>
</feature>
<evidence type="ECO:0000313" key="12">
    <source>
        <dbReference type="Proteomes" id="UP001162030"/>
    </source>
</evidence>
<feature type="transmembrane region" description="Helical" evidence="8">
    <location>
        <begin position="334"/>
        <end position="354"/>
    </location>
</feature>
<keyword evidence="6 8" id="KW-0472">Membrane</keyword>
<protein>
    <recommendedName>
        <fullName evidence="8">Ammonium transporter</fullName>
    </recommendedName>
</protein>
<dbReference type="Pfam" id="PF00909">
    <property type="entry name" value="Ammonium_transp"/>
    <property type="match status" value="1"/>
</dbReference>
<keyword evidence="12" id="KW-1185">Reference proteome</keyword>
<evidence type="ECO:0000256" key="1">
    <source>
        <dbReference type="ARBA" id="ARBA00004141"/>
    </source>
</evidence>